<keyword evidence="6" id="KW-1185">Reference proteome</keyword>
<dbReference type="SUPFAM" id="SSF52540">
    <property type="entry name" value="P-loop containing nucleoside triphosphate hydrolases"/>
    <property type="match status" value="2"/>
</dbReference>
<feature type="domain" description="ABC transporter" evidence="4">
    <location>
        <begin position="180"/>
        <end position="465"/>
    </location>
</feature>
<dbReference type="GO" id="GO:0005524">
    <property type="term" value="F:ATP binding"/>
    <property type="evidence" value="ECO:0007669"/>
    <property type="project" value="UniProtKB-KW"/>
</dbReference>
<protein>
    <submittedName>
        <fullName evidence="5">P-loop containing nucleoside triphosphate hydrolase protein</fullName>
    </submittedName>
</protein>
<dbReference type="FunFam" id="3.40.50.300:FF:001135">
    <property type="entry name" value="ABC transporter F family member 3"/>
    <property type="match status" value="1"/>
</dbReference>
<dbReference type="EMBL" id="KZ819299">
    <property type="protein sequence ID" value="PWN96387.1"/>
    <property type="molecule type" value="Genomic_DNA"/>
</dbReference>
<name>A0A316Z3L6_9BASI</name>
<keyword evidence="5" id="KW-0378">Hydrolase</keyword>
<accession>A0A316Z3L6</accession>
<proteinExistence type="predicted"/>
<organism evidence="5 6">
    <name type="scientific">Tilletiopsis washingtonensis</name>
    <dbReference type="NCBI Taxonomy" id="58919"/>
    <lineage>
        <taxon>Eukaryota</taxon>
        <taxon>Fungi</taxon>
        <taxon>Dikarya</taxon>
        <taxon>Basidiomycota</taxon>
        <taxon>Ustilaginomycotina</taxon>
        <taxon>Exobasidiomycetes</taxon>
        <taxon>Entylomatales</taxon>
        <taxon>Entylomatales incertae sedis</taxon>
        <taxon>Tilletiopsis</taxon>
    </lineage>
</organism>
<dbReference type="InterPro" id="IPR027417">
    <property type="entry name" value="P-loop_NTPase"/>
</dbReference>
<dbReference type="SMART" id="SM00382">
    <property type="entry name" value="AAA"/>
    <property type="match status" value="2"/>
</dbReference>
<evidence type="ECO:0000259" key="4">
    <source>
        <dbReference type="PROSITE" id="PS50893"/>
    </source>
</evidence>
<keyword evidence="3" id="KW-0067">ATP-binding</keyword>
<evidence type="ECO:0000313" key="5">
    <source>
        <dbReference type="EMBL" id="PWN96387.1"/>
    </source>
</evidence>
<dbReference type="RefSeq" id="XP_025596666.1">
    <property type="nucleotide sequence ID" value="XM_025744295.1"/>
</dbReference>
<dbReference type="AlphaFoldDB" id="A0A316Z3L6"/>
<dbReference type="Proteomes" id="UP000245946">
    <property type="component" value="Unassembled WGS sequence"/>
</dbReference>
<dbReference type="InterPro" id="IPR017871">
    <property type="entry name" value="ABC_transporter-like_CS"/>
</dbReference>
<keyword evidence="2" id="KW-0547">Nucleotide-binding</keyword>
<dbReference type="InterPro" id="IPR032781">
    <property type="entry name" value="ABC_tran_Xtn"/>
</dbReference>
<dbReference type="GO" id="GO:0016887">
    <property type="term" value="F:ATP hydrolysis activity"/>
    <property type="evidence" value="ECO:0007669"/>
    <property type="project" value="InterPro"/>
</dbReference>
<dbReference type="FunFam" id="3.40.50.300:FF:000104">
    <property type="entry name" value="ATP-binding cassette sub-family F member 3"/>
    <property type="match status" value="1"/>
</dbReference>
<dbReference type="InterPro" id="IPR003593">
    <property type="entry name" value="AAA+_ATPase"/>
</dbReference>
<evidence type="ECO:0000313" key="6">
    <source>
        <dbReference type="Proteomes" id="UP000245946"/>
    </source>
</evidence>
<dbReference type="OrthoDB" id="2110130at2759"/>
<evidence type="ECO:0000256" key="3">
    <source>
        <dbReference type="ARBA" id="ARBA00022840"/>
    </source>
</evidence>
<dbReference type="Gene3D" id="3.40.50.300">
    <property type="entry name" value="P-loop containing nucleotide triphosphate hydrolases"/>
    <property type="match status" value="2"/>
</dbReference>
<dbReference type="CDD" id="cd03221">
    <property type="entry name" value="ABCF_EF-3"/>
    <property type="match status" value="2"/>
</dbReference>
<dbReference type="InterPro" id="IPR003439">
    <property type="entry name" value="ABC_transporter-like_ATP-bd"/>
</dbReference>
<dbReference type="STRING" id="58919.A0A316Z3L6"/>
<evidence type="ECO:0000256" key="2">
    <source>
        <dbReference type="ARBA" id="ARBA00022741"/>
    </source>
</evidence>
<dbReference type="GeneID" id="37271839"/>
<gene>
    <name evidence="5" type="ORF">FA09DRAFT_340186</name>
</gene>
<feature type="domain" description="ABC transporter" evidence="4">
    <location>
        <begin position="532"/>
        <end position="747"/>
    </location>
</feature>
<dbReference type="PANTHER" id="PTHR19211">
    <property type="entry name" value="ATP-BINDING TRANSPORT PROTEIN-RELATED"/>
    <property type="match status" value="1"/>
</dbReference>
<sequence>MATRVLERALPDLDEPIVEYLAGYVDAPEDPRDDVLDLVRAILESATASDPKASASVDDVLRELAALLPESSTAEGPLLRLDRVVDMGRTELSRTAGFDQAGGVDLALGGTTKARSAVDVKKLEKQEEKTRAKLQKRAQRDLYESSKLVENARKQETYEEMFLKVNPLENAANKSKNKDVHLPNIDLSFGSNRLLSGASLTLAQGRRYGLIGRNGTGKSTLLRNMALREVPIPTHISILYVEQEVTGDNISAIEAVLKADVWRDKLMSEEAALNAELAALEAAAAASVKAANEAAAAAKAEGSAPAGGAVDMPTRQREIRRDELTARLGEVQAKLVDMEAETGPSRAAALLSGLGILDKDQSKPTSAFSGGWRMRIALARALFCKPDLLMLDEPSNMLDLNAIAWLEDYLVNEWPGTLLVVSHDRSFLDTVATDIVHLHSERLDYYKGNFTQFYETRTERRKNQLREYEASVAKRAHLQAFIDRWRYNANRAAQAQSKIKELERMPEVEEPEKDEVVRFKLPETEKLAPPLLQLDNVTFGYTADKILLRDVNFDVTMESRIAVVGSNGAGKSTLMKLLMGHINPLTGDQKRNSRLRVGFFSQHHIDQLDLTVSPVAFLAAKFPGKSVEEYRSHLGAFGIKGPTGLQIIATLSGGQKSRVAFAQLSLMRPHVLLLDEPTNHLDIEGLDALIDAIKAWNGGVIAISHDQRFIQACMEQLWVTDQGSLRKFHGDVDAYKRIIIEMNKKQQTAM</sequence>
<dbReference type="Pfam" id="PF00005">
    <property type="entry name" value="ABC_tran"/>
    <property type="match status" value="2"/>
</dbReference>
<dbReference type="InterPro" id="IPR050611">
    <property type="entry name" value="ABCF"/>
</dbReference>
<dbReference type="Pfam" id="PF12848">
    <property type="entry name" value="ABC_tran_Xtn"/>
    <property type="match status" value="1"/>
</dbReference>
<dbReference type="PANTHER" id="PTHR19211:SF117">
    <property type="entry name" value="ATP-BINDING CASSETTE SUB-FAMILY F MEMBER 3"/>
    <property type="match status" value="1"/>
</dbReference>
<keyword evidence="1" id="KW-0677">Repeat</keyword>
<dbReference type="PROSITE" id="PS00211">
    <property type="entry name" value="ABC_TRANSPORTER_1"/>
    <property type="match status" value="2"/>
</dbReference>
<evidence type="ECO:0000256" key="1">
    <source>
        <dbReference type="ARBA" id="ARBA00022737"/>
    </source>
</evidence>
<reference evidence="5 6" key="1">
    <citation type="journal article" date="2018" name="Mol. Biol. Evol.">
        <title>Broad Genomic Sampling Reveals a Smut Pathogenic Ancestry of the Fungal Clade Ustilaginomycotina.</title>
        <authorList>
            <person name="Kijpornyongpan T."/>
            <person name="Mondo S.J."/>
            <person name="Barry K."/>
            <person name="Sandor L."/>
            <person name="Lee J."/>
            <person name="Lipzen A."/>
            <person name="Pangilinan J."/>
            <person name="LaButti K."/>
            <person name="Hainaut M."/>
            <person name="Henrissat B."/>
            <person name="Grigoriev I.V."/>
            <person name="Spatafora J.W."/>
            <person name="Aime M.C."/>
        </authorList>
    </citation>
    <scope>NUCLEOTIDE SEQUENCE [LARGE SCALE GENOMIC DNA]</scope>
    <source>
        <strain evidence="5 6">MCA 4186</strain>
    </source>
</reference>
<dbReference type="PROSITE" id="PS50893">
    <property type="entry name" value="ABC_TRANSPORTER_2"/>
    <property type="match status" value="2"/>
</dbReference>